<evidence type="ECO:0000256" key="3">
    <source>
        <dbReference type="ARBA" id="ARBA00022643"/>
    </source>
</evidence>
<dbReference type="PANTHER" id="PTHR10851">
    <property type="entry name" value="PYRIDOXINE-5-PHOSPHATE OXIDASE"/>
    <property type="match status" value="1"/>
</dbReference>
<dbReference type="InterPro" id="IPR019576">
    <property type="entry name" value="Pyridoxamine_oxidase_dimer_C"/>
</dbReference>
<organism evidence="9">
    <name type="scientific">uncultured marine bacterium Ant4D5</name>
    <dbReference type="NCBI Taxonomy" id="360428"/>
    <lineage>
        <taxon>Bacteria</taxon>
        <taxon>environmental samples</taxon>
    </lineage>
</organism>
<dbReference type="GO" id="GO:0004733">
    <property type="term" value="F:pyridoxamine phosphate oxidase activity"/>
    <property type="evidence" value="ECO:0007669"/>
    <property type="project" value="UniProtKB-UniRule"/>
</dbReference>
<dbReference type="AlphaFoldDB" id="Q2PXY4"/>
<reference evidence="9" key="1">
    <citation type="journal article" date="2006" name="Appl. Environ. Microbiol.">
        <title>Comparative genomics of DNA fragments from six Antarctic marine planktonic bacteria.</title>
        <authorList>
            <person name="Grzymski J.J."/>
            <person name="Carter B.J."/>
            <person name="DeLong E.F."/>
            <person name="Feldman R.A."/>
            <person name="Ghadiri A."/>
            <person name="Murray A.E."/>
        </authorList>
    </citation>
    <scope>NUCLEOTIDE SEQUENCE</scope>
</reference>
<dbReference type="HAMAP" id="MF_01629">
    <property type="entry name" value="PdxH"/>
    <property type="match status" value="1"/>
</dbReference>
<keyword evidence="3 6" id="KW-0288">FMN</keyword>
<evidence type="ECO:0000256" key="1">
    <source>
        <dbReference type="ARBA" id="ARBA00007301"/>
    </source>
</evidence>
<feature type="domain" description="Pyridoxamine 5'-phosphate oxidase N-terminal" evidence="7">
    <location>
        <begin position="48"/>
        <end position="163"/>
    </location>
</feature>
<evidence type="ECO:0000256" key="5">
    <source>
        <dbReference type="NCBIfam" id="TIGR00558"/>
    </source>
</evidence>
<evidence type="ECO:0000313" key="9">
    <source>
        <dbReference type="EMBL" id="ABC25443.1"/>
    </source>
</evidence>
<dbReference type="EMBL" id="DQ295242">
    <property type="protein sequence ID" value="ABC25443.1"/>
    <property type="molecule type" value="Genomic_DNA"/>
</dbReference>
<feature type="binding site" evidence="6">
    <location>
        <begin position="145"/>
        <end position="146"/>
    </location>
    <ligand>
        <name>FMN</name>
        <dbReference type="ChEBI" id="CHEBI:58210"/>
    </ligand>
</feature>
<feature type="binding site" evidence="6">
    <location>
        <position position="190"/>
    </location>
    <ligand>
        <name>FMN</name>
        <dbReference type="ChEBI" id="CHEBI:58210"/>
    </ligand>
</feature>
<dbReference type="SUPFAM" id="SSF50475">
    <property type="entry name" value="FMN-binding split barrel"/>
    <property type="match status" value="1"/>
</dbReference>
<comment type="cofactor">
    <cofactor evidence="6">
        <name>FMN</name>
        <dbReference type="ChEBI" id="CHEBI:58210"/>
    </cofactor>
    <text evidence="6">Binds 1 FMN per subunit.</text>
</comment>
<keyword evidence="4" id="KW-0560">Oxidoreductase</keyword>
<sequence length="217" mass="24381">MSITSSIKAVGTLSQGVAEGIPDATEDADPIDLFHQWFEAATESDILLPESVALATADAEGRPSVRMVLMKNVDKHGFVFFTNYSSRKATELEANPHAALCFHWAVQERQVRVTGAVTRISQKESDAYFQSRGRGSRVGAWASKQSQPLLARSRLEQRTLEARDRFANTDVPLPPFWGGYRIDPETIEFWQGRADRLHDRLVFSRVTDGWATKRLYP</sequence>
<dbReference type="PROSITE" id="PS01064">
    <property type="entry name" value="PYRIDOX_OXIDASE"/>
    <property type="match status" value="1"/>
</dbReference>
<dbReference type="InterPro" id="IPR012349">
    <property type="entry name" value="Split_barrel_FMN-bd"/>
</dbReference>
<dbReference type="PIRSF" id="PIRSF000190">
    <property type="entry name" value="Pyd_amn-ph_oxd"/>
    <property type="match status" value="1"/>
</dbReference>
<dbReference type="Gene3D" id="2.30.110.10">
    <property type="entry name" value="Electron Transport, Fmn-binding Protein, Chain A"/>
    <property type="match status" value="1"/>
</dbReference>
<dbReference type="PANTHER" id="PTHR10851:SF0">
    <property type="entry name" value="PYRIDOXINE-5'-PHOSPHATE OXIDASE"/>
    <property type="match status" value="1"/>
</dbReference>
<feature type="binding site" evidence="6">
    <location>
        <position position="87"/>
    </location>
    <ligand>
        <name>FMN</name>
        <dbReference type="ChEBI" id="CHEBI:58210"/>
    </ligand>
</feature>
<dbReference type="InterPro" id="IPR011576">
    <property type="entry name" value="Pyridox_Oxase_N"/>
</dbReference>
<accession>Q2PXY4</accession>
<dbReference type="GO" id="GO:0008615">
    <property type="term" value="P:pyridoxine biosynthetic process"/>
    <property type="evidence" value="ECO:0007669"/>
    <property type="project" value="UniProtKB-UniRule"/>
</dbReference>
<feature type="binding site" evidence="6">
    <location>
        <position position="110"/>
    </location>
    <ligand>
        <name>FMN</name>
        <dbReference type="ChEBI" id="CHEBI:58210"/>
    </ligand>
</feature>
<feature type="binding site" evidence="6">
    <location>
        <position position="200"/>
    </location>
    <ligand>
        <name>FMN</name>
        <dbReference type="ChEBI" id="CHEBI:58210"/>
    </ligand>
</feature>
<evidence type="ECO:0000259" key="7">
    <source>
        <dbReference type="Pfam" id="PF01243"/>
    </source>
</evidence>
<dbReference type="Pfam" id="PF10590">
    <property type="entry name" value="PNP_phzG_C"/>
    <property type="match status" value="1"/>
</dbReference>
<keyword evidence="2" id="KW-0285">Flavoprotein</keyword>
<evidence type="ECO:0000256" key="2">
    <source>
        <dbReference type="ARBA" id="ARBA00022630"/>
    </source>
</evidence>
<name>Q2PXY4_9BACT</name>
<dbReference type="EC" id="1.4.3.5" evidence="5"/>
<dbReference type="InterPro" id="IPR019740">
    <property type="entry name" value="Pyridox_Oxase_CS"/>
</dbReference>
<dbReference type="NCBIfam" id="TIGR00558">
    <property type="entry name" value="pdxH"/>
    <property type="match status" value="1"/>
</dbReference>
<evidence type="ECO:0000256" key="6">
    <source>
        <dbReference type="PIRSR" id="PIRSR000190-2"/>
    </source>
</evidence>
<evidence type="ECO:0000256" key="4">
    <source>
        <dbReference type="ARBA" id="ARBA00023002"/>
    </source>
</evidence>
<comment type="similarity">
    <text evidence="1">Belongs to the pyridoxamine 5'-phosphate oxidase family.</text>
</comment>
<dbReference type="InterPro" id="IPR000659">
    <property type="entry name" value="Pyridox_Oxase"/>
</dbReference>
<protein>
    <recommendedName>
        <fullName evidence="5">Pyridoxamine 5'-phosphate oxidase</fullName>
        <ecNumber evidence="5">1.4.3.5</ecNumber>
    </recommendedName>
</protein>
<evidence type="ECO:0000259" key="8">
    <source>
        <dbReference type="Pfam" id="PF10590"/>
    </source>
</evidence>
<dbReference type="GO" id="GO:0010181">
    <property type="term" value="F:FMN binding"/>
    <property type="evidence" value="ECO:0007669"/>
    <property type="project" value="UniProtKB-UniRule"/>
</dbReference>
<dbReference type="Pfam" id="PF01243">
    <property type="entry name" value="PNPOx_N"/>
    <property type="match status" value="1"/>
</dbReference>
<proteinExistence type="inferred from homology"/>
<feature type="binding site" evidence="6">
    <location>
        <begin position="81"/>
        <end position="82"/>
    </location>
    <ligand>
        <name>FMN</name>
        <dbReference type="ChEBI" id="CHEBI:58210"/>
    </ligand>
</feature>
<feature type="binding site" evidence="6">
    <location>
        <begin position="66"/>
        <end position="71"/>
    </location>
    <ligand>
        <name>FMN</name>
        <dbReference type="ChEBI" id="CHEBI:58210"/>
    </ligand>
</feature>
<feature type="binding site" evidence="6">
    <location>
        <position position="88"/>
    </location>
    <ligand>
        <name>FMN</name>
        <dbReference type="ChEBI" id="CHEBI:58210"/>
    </ligand>
</feature>
<dbReference type="NCBIfam" id="NF004231">
    <property type="entry name" value="PRK05679.1"/>
    <property type="match status" value="1"/>
</dbReference>
<feature type="domain" description="Pyridoxine 5'-phosphate oxidase dimerisation C-terminal" evidence="8">
    <location>
        <begin position="177"/>
        <end position="217"/>
    </location>
</feature>